<name>A0A8V1A361_CHICK</name>
<dbReference type="Ensembl" id="ENSGALT00010060875.1">
    <property type="protein sequence ID" value="ENSGALP00010037632.1"/>
    <property type="gene ID" value="ENSGALG00010024923.1"/>
</dbReference>
<reference evidence="1" key="2">
    <citation type="submission" date="2025-08" db="UniProtKB">
        <authorList>
            <consortium name="Ensembl"/>
        </authorList>
    </citation>
    <scope>IDENTIFICATION</scope>
    <source>
        <strain evidence="1">broiler</strain>
    </source>
</reference>
<dbReference type="AlphaFoldDB" id="A0A8V1A361"/>
<protein>
    <submittedName>
        <fullName evidence="1">Uncharacterized protein</fullName>
    </submittedName>
</protein>
<reference evidence="1" key="1">
    <citation type="submission" date="2020-11" db="EMBL/GenBank/DDBJ databases">
        <title>Gallus gallus (Chicken) genome, bGalGal1, GRCg7b, maternal haplotype autosomes + Z &amp; W.</title>
        <authorList>
            <person name="Warren W."/>
            <person name="Formenti G."/>
            <person name="Fedrigo O."/>
            <person name="Haase B."/>
            <person name="Mountcastle J."/>
            <person name="Balacco J."/>
            <person name="Tracey A."/>
            <person name="Schneider V."/>
            <person name="Okimoto R."/>
            <person name="Cheng H."/>
            <person name="Hawken R."/>
            <person name="Howe K."/>
            <person name="Jarvis E.D."/>
        </authorList>
    </citation>
    <scope>NUCLEOTIDE SEQUENCE [LARGE SCALE GENOMIC DNA]</scope>
    <source>
        <strain evidence="1">Broiler</strain>
    </source>
</reference>
<proteinExistence type="predicted"/>
<dbReference type="Proteomes" id="UP000000539">
    <property type="component" value="Chromosome 27"/>
</dbReference>
<evidence type="ECO:0000313" key="1">
    <source>
        <dbReference type="Ensembl" id="ENSGALP00010037632.1"/>
    </source>
</evidence>
<keyword evidence="2" id="KW-1185">Reference proteome</keyword>
<accession>A0A8V1A361</accession>
<sequence>GASPHTQWVPAGSRGGSVAVSERNGSLWFAEALGPGQAQGTFHTAGRGAGSSHPSLAAGAGSYSWPARLGGSCWAAWGRVGVGAVVAPCLTFSLCLQPCGLIPNICSWDAS</sequence>
<organism evidence="1 2">
    <name type="scientific">Gallus gallus</name>
    <name type="common">Chicken</name>
    <dbReference type="NCBI Taxonomy" id="9031"/>
    <lineage>
        <taxon>Eukaryota</taxon>
        <taxon>Metazoa</taxon>
        <taxon>Chordata</taxon>
        <taxon>Craniata</taxon>
        <taxon>Vertebrata</taxon>
        <taxon>Euteleostomi</taxon>
        <taxon>Archelosauria</taxon>
        <taxon>Archosauria</taxon>
        <taxon>Dinosauria</taxon>
        <taxon>Saurischia</taxon>
        <taxon>Theropoda</taxon>
        <taxon>Coelurosauria</taxon>
        <taxon>Aves</taxon>
        <taxon>Neognathae</taxon>
        <taxon>Galloanserae</taxon>
        <taxon>Galliformes</taxon>
        <taxon>Phasianidae</taxon>
        <taxon>Phasianinae</taxon>
        <taxon>Gallus</taxon>
    </lineage>
</organism>
<evidence type="ECO:0000313" key="2">
    <source>
        <dbReference type="Proteomes" id="UP000000539"/>
    </source>
</evidence>
<reference evidence="1" key="3">
    <citation type="submission" date="2025-09" db="UniProtKB">
        <authorList>
            <consortium name="Ensembl"/>
        </authorList>
    </citation>
    <scope>IDENTIFICATION</scope>
    <source>
        <strain evidence="1">broiler</strain>
    </source>
</reference>